<dbReference type="PANTHER" id="PTHR34184:SF4">
    <property type="entry name" value="UPF0718 PROTEIN YCGR"/>
    <property type="match status" value="1"/>
</dbReference>
<evidence type="ECO:0000256" key="2">
    <source>
        <dbReference type="ARBA" id="ARBA00006386"/>
    </source>
</evidence>
<keyword evidence="4 7" id="KW-0812">Transmembrane</keyword>
<keyword evidence="5 7" id="KW-1133">Transmembrane helix</keyword>
<dbReference type="GO" id="GO:0005886">
    <property type="term" value="C:plasma membrane"/>
    <property type="evidence" value="ECO:0007669"/>
    <property type="project" value="UniProtKB-SubCell"/>
</dbReference>
<evidence type="ECO:0000313" key="8">
    <source>
        <dbReference type="EMBL" id="SPW23975.1"/>
    </source>
</evidence>
<dbReference type="InterPro" id="IPR052923">
    <property type="entry name" value="UPF0718"/>
</dbReference>
<comment type="caution">
    <text evidence="8">The sequence shown here is derived from an EMBL/GenBank/DDBJ whole genome shotgun (WGS) entry which is preliminary data.</text>
</comment>
<feature type="transmembrane region" description="Helical" evidence="7">
    <location>
        <begin position="157"/>
        <end position="184"/>
    </location>
</feature>
<feature type="transmembrane region" description="Helical" evidence="7">
    <location>
        <begin position="204"/>
        <end position="222"/>
    </location>
</feature>
<evidence type="ECO:0000256" key="6">
    <source>
        <dbReference type="ARBA" id="ARBA00023136"/>
    </source>
</evidence>
<feature type="transmembrane region" description="Helical" evidence="7">
    <location>
        <begin position="234"/>
        <end position="250"/>
    </location>
</feature>
<feature type="transmembrane region" description="Helical" evidence="7">
    <location>
        <begin position="299"/>
        <end position="322"/>
    </location>
</feature>
<protein>
    <submittedName>
        <fullName evidence="8">ABC transporter permease protein</fullName>
    </submittedName>
</protein>
<evidence type="ECO:0000256" key="7">
    <source>
        <dbReference type="SAM" id="Phobius"/>
    </source>
</evidence>
<evidence type="ECO:0000256" key="1">
    <source>
        <dbReference type="ARBA" id="ARBA00004651"/>
    </source>
</evidence>
<sequence length="323" mass="33869">MTWTSVRGRVLLTLVAVLVVAIASRGHPVAQQFFAQFPRVHVVVTAFLALVVQSLPFVLVGSMLSATVALWMTPDRWARVLPRRGIAAVVVAALVGICVPTCECSSVPLAKRMMNSGVTPAAAITVMLAAPSANPLVVYATFMAFGGWEMAVARLVAGMLAVVGVGVSVMVWGGRAFAGLGLVAPHDGGRRSWWGLMSHDVVDSLTFLCVGAFLAAVINLVMPVHLLVSLSHQVVFAVVIMMTLAIVASLCSFGDAFVAASLVGVHPAGMLGFMVVGPIIDMKLASMMEGILGDRPTRFIAVSGFVSALVATLTVACLWGWWG</sequence>
<dbReference type="Proteomes" id="UP000249886">
    <property type="component" value="Unassembled WGS sequence"/>
</dbReference>
<comment type="subcellular location">
    <subcellularLocation>
        <location evidence="1">Cell membrane</location>
        <topology evidence="1">Multi-pass membrane protein</topology>
    </subcellularLocation>
</comment>
<dbReference type="EMBL" id="UARK01000001">
    <property type="protein sequence ID" value="SPW23975.1"/>
    <property type="molecule type" value="Genomic_DNA"/>
</dbReference>
<evidence type="ECO:0000256" key="5">
    <source>
        <dbReference type="ARBA" id="ARBA00022989"/>
    </source>
</evidence>
<dbReference type="RefSeq" id="WP_225866047.1">
    <property type="nucleotide sequence ID" value="NZ_CAUSZY010000001.1"/>
</dbReference>
<dbReference type="AlphaFoldDB" id="A0A8B4GZT7"/>
<organism evidence="8 9">
    <name type="scientific">Corynebacterium matruchotii</name>
    <dbReference type="NCBI Taxonomy" id="43768"/>
    <lineage>
        <taxon>Bacteria</taxon>
        <taxon>Bacillati</taxon>
        <taxon>Actinomycetota</taxon>
        <taxon>Actinomycetes</taxon>
        <taxon>Mycobacteriales</taxon>
        <taxon>Corynebacteriaceae</taxon>
        <taxon>Corynebacterium</taxon>
    </lineage>
</organism>
<feature type="transmembrane region" description="Helical" evidence="7">
    <location>
        <begin position="85"/>
        <end position="109"/>
    </location>
</feature>
<dbReference type="GeneID" id="84573222"/>
<reference evidence="8 9" key="1">
    <citation type="submission" date="2018-06" db="EMBL/GenBank/DDBJ databases">
        <authorList>
            <consortium name="Pathogen Informatics"/>
            <person name="Doyle S."/>
        </authorList>
    </citation>
    <scope>NUCLEOTIDE SEQUENCE [LARGE SCALE GENOMIC DNA]</scope>
    <source>
        <strain evidence="8 9">NCTC10254</strain>
    </source>
</reference>
<feature type="transmembrane region" description="Helical" evidence="7">
    <location>
        <begin position="42"/>
        <end position="73"/>
    </location>
</feature>
<keyword evidence="3" id="KW-1003">Cell membrane</keyword>
<feature type="transmembrane region" description="Helical" evidence="7">
    <location>
        <begin position="121"/>
        <end position="145"/>
    </location>
</feature>
<dbReference type="PANTHER" id="PTHR34184">
    <property type="entry name" value="UPF0718 PROTEIN YCGR"/>
    <property type="match status" value="1"/>
</dbReference>
<accession>A0A8B4GZT7</accession>
<comment type="similarity">
    <text evidence="2">Belongs to the UPF0718 family.</text>
</comment>
<evidence type="ECO:0000256" key="3">
    <source>
        <dbReference type="ARBA" id="ARBA00022475"/>
    </source>
</evidence>
<gene>
    <name evidence="8" type="ORF">NCTC10254_00339</name>
</gene>
<evidence type="ECO:0000313" key="9">
    <source>
        <dbReference type="Proteomes" id="UP000249886"/>
    </source>
</evidence>
<proteinExistence type="inferred from homology"/>
<name>A0A8B4GZT7_9CORY</name>
<feature type="transmembrane region" description="Helical" evidence="7">
    <location>
        <begin position="256"/>
        <end position="279"/>
    </location>
</feature>
<dbReference type="InterPro" id="IPR005524">
    <property type="entry name" value="DUF318"/>
</dbReference>
<dbReference type="Pfam" id="PF03773">
    <property type="entry name" value="ArsP_1"/>
    <property type="match status" value="2"/>
</dbReference>
<evidence type="ECO:0000256" key="4">
    <source>
        <dbReference type="ARBA" id="ARBA00022692"/>
    </source>
</evidence>
<keyword evidence="6 7" id="KW-0472">Membrane</keyword>